<sequence>MVDEISNTNNVSSVNDNVPIVVQNSVVLTSHMEGSMLEENATVNDSPVGNSGHNSCPQIAPTQTQSPVTTGWPLFSLPSSYTLLMGGYRPPIRFGNASEAVGSTSNGIGSIAAFQQHVDESHHDLVNLLTQRMTTILNSMMVDHETKFEHLARQVEWIARIVDYDKGDRQNVDVSEDLENMPRNRDGDIRLGGDIPRVV</sequence>
<dbReference type="AlphaFoldDB" id="A0A444YQI5"/>
<name>A0A444YQI5_ARAHY</name>
<dbReference type="Proteomes" id="UP000289738">
    <property type="component" value="Chromosome B06"/>
</dbReference>
<evidence type="ECO:0000313" key="1">
    <source>
        <dbReference type="EMBL" id="RYR04162.1"/>
    </source>
</evidence>
<protein>
    <submittedName>
        <fullName evidence="1">Uncharacterized protein</fullName>
    </submittedName>
</protein>
<proteinExistence type="predicted"/>
<reference evidence="1 2" key="1">
    <citation type="submission" date="2019-01" db="EMBL/GenBank/DDBJ databases">
        <title>Sequencing of cultivated peanut Arachis hypogaea provides insights into genome evolution and oil improvement.</title>
        <authorList>
            <person name="Chen X."/>
        </authorList>
    </citation>
    <scope>NUCLEOTIDE SEQUENCE [LARGE SCALE GENOMIC DNA]</scope>
    <source>
        <strain evidence="2">cv. Fuhuasheng</strain>
        <tissue evidence="1">Leaves</tissue>
    </source>
</reference>
<dbReference type="EMBL" id="SDMP01000016">
    <property type="protein sequence ID" value="RYR04162.1"/>
    <property type="molecule type" value="Genomic_DNA"/>
</dbReference>
<gene>
    <name evidence="1" type="ORF">Ahy_B06g083751</name>
</gene>
<accession>A0A444YQI5</accession>
<comment type="caution">
    <text evidence="1">The sequence shown here is derived from an EMBL/GenBank/DDBJ whole genome shotgun (WGS) entry which is preliminary data.</text>
</comment>
<organism evidence="1 2">
    <name type="scientific">Arachis hypogaea</name>
    <name type="common">Peanut</name>
    <dbReference type="NCBI Taxonomy" id="3818"/>
    <lineage>
        <taxon>Eukaryota</taxon>
        <taxon>Viridiplantae</taxon>
        <taxon>Streptophyta</taxon>
        <taxon>Embryophyta</taxon>
        <taxon>Tracheophyta</taxon>
        <taxon>Spermatophyta</taxon>
        <taxon>Magnoliopsida</taxon>
        <taxon>eudicotyledons</taxon>
        <taxon>Gunneridae</taxon>
        <taxon>Pentapetalae</taxon>
        <taxon>rosids</taxon>
        <taxon>fabids</taxon>
        <taxon>Fabales</taxon>
        <taxon>Fabaceae</taxon>
        <taxon>Papilionoideae</taxon>
        <taxon>50 kb inversion clade</taxon>
        <taxon>dalbergioids sensu lato</taxon>
        <taxon>Dalbergieae</taxon>
        <taxon>Pterocarpus clade</taxon>
        <taxon>Arachis</taxon>
    </lineage>
</organism>
<keyword evidence="2" id="KW-1185">Reference proteome</keyword>
<evidence type="ECO:0000313" key="2">
    <source>
        <dbReference type="Proteomes" id="UP000289738"/>
    </source>
</evidence>